<organism evidence="2 3">
    <name type="scientific">Liparis tanakae</name>
    <name type="common">Tanaka's snailfish</name>
    <dbReference type="NCBI Taxonomy" id="230148"/>
    <lineage>
        <taxon>Eukaryota</taxon>
        <taxon>Metazoa</taxon>
        <taxon>Chordata</taxon>
        <taxon>Craniata</taxon>
        <taxon>Vertebrata</taxon>
        <taxon>Euteleostomi</taxon>
        <taxon>Actinopterygii</taxon>
        <taxon>Neopterygii</taxon>
        <taxon>Teleostei</taxon>
        <taxon>Neoteleostei</taxon>
        <taxon>Acanthomorphata</taxon>
        <taxon>Eupercaria</taxon>
        <taxon>Perciformes</taxon>
        <taxon>Cottioidei</taxon>
        <taxon>Cottales</taxon>
        <taxon>Liparidae</taxon>
        <taxon>Liparis</taxon>
    </lineage>
</organism>
<protein>
    <submittedName>
        <fullName evidence="2">Uncharacterized protein</fullName>
    </submittedName>
</protein>
<sequence length="91" mass="9727">MASVTPRVRNLSREQPQLVGSLLDTPPVPIGPALRHPVVLGDEPRCRQGGGVEQLEPALEHREGEDHGLALQAQYAVLRGRHGAAACTQGH</sequence>
<evidence type="ECO:0000313" key="3">
    <source>
        <dbReference type="Proteomes" id="UP000314294"/>
    </source>
</evidence>
<keyword evidence="3" id="KW-1185">Reference proteome</keyword>
<evidence type="ECO:0000256" key="1">
    <source>
        <dbReference type="SAM" id="MobiDB-lite"/>
    </source>
</evidence>
<reference evidence="2 3" key="1">
    <citation type="submission" date="2019-03" db="EMBL/GenBank/DDBJ databases">
        <title>First draft genome of Liparis tanakae, snailfish: a comprehensive survey of snailfish specific genes.</title>
        <authorList>
            <person name="Kim W."/>
            <person name="Song I."/>
            <person name="Jeong J.-H."/>
            <person name="Kim D."/>
            <person name="Kim S."/>
            <person name="Ryu S."/>
            <person name="Song J.Y."/>
            <person name="Lee S.K."/>
        </authorList>
    </citation>
    <scope>NUCLEOTIDE SEQUENCE [LARGE SCALE GENOMIC DNA]</scope>
    <source>
        <tissue evidence="2">Muscle</tissue>
    </source>
</reference>
<evidence type="ECO:0000313" key="2">
    <source>
        <dbReference type="EMBL" id="TNN36057.1"/>
    </source>
</evidence>
<proteinExistence type="predicted"/>
<comment type="caution">
    <text evidence="2">The sequence shown here is derived from an EMBL/GenBank/DDBJ whole genome shotgun (WGS) entry which is preliminary data.</text>
</comment>
<dbReference type="Proteomes" id="UP000314294">
    <property type="component" value="Unassembled WGS sequence"/>
</dbReference>
<feature type="region of interest" description="Disordered" evidence="1">
    <location>
        <begin position="1"/>
        <end position="24"/>
    </location>
</feature>
<dbReference type="AlphaFoldDB" id="A0A4Z2F4I6"/>
<accession>A0A4Z2F4I6</accession>
<gene>
    <name evidence="2" type="ORF">EYF80_053769</name>
</gene>
<dbReference type="EMBL" id="SRLO01001666">
    <property type="protein sequence ID" value="TNN36057.1"/>
    <property type="molecule type" value="Genomic_DNA"/>
</dbReference>
<name>A0A4Z2F4I6_9TELE</name>